<dbReference type="PROSITE" id="PS51257">
    <property type="entry name" value="PROKAR_LIPOPROTEIN"/>
    <property type="match status" value="1"/>
</dbReference>
<keyword evidence="4" id="KW-1185">Reference proteome</keyword>
<dbReference type="EMBL" id="CP032157">
    <property type="protein sequence ID" value="AXY76886.1"/>
    <property type="molecule type" value="Genomic_DNA"/>
</dbReference>
<protein>
    <submittedName>
        <fullName evidence="3">Beta-glucosidase</fullName>
    </submittedName>
</protein>
<keyword evidence="1" id="KW-0732">Signal</keyword>
<name>A0A3B7MV42_9BACT</name>
<dbReference type="InterPro" id="IPR016883">
    <property type="entry name" value="UCP028431"/>
</dbReference>
<accession>A0A3B7MV42</accession>
<evidence type="ECO:0000313" key="3">
    <source>
        <dbReference type="EMBL" id="AXY76886.1"/>
    </source>
</evidence>
<dbReference type="Pfam" id="PF10091">
    <property type="entry name" value="Glycoamylase"/>
    <property type="match status" value="1"/>
</dbReference>
<dbReference type="Gene3D" id="1.50.10.140">
    <property type="match status" value="1"/>
</dbReference>
<dbReference type="OrthoDB" id="5937621at2"/>
<proteinExistence type="predicted"/>
<dbReference type="RefSeq" id="WP_119052763.1">
    <property type="nucleotide sequence ID" value="NZ_CP032157.1"/>
</dbReference>
<reference evidence="3 4" key="1">
    <citation type="submission" date="2018-09" db="EMBL/GenBank/DDBJ databases">
        <title>Genome sequencing of strain 6GH32-13.</title>
        <authorList>
            <person name="Weon H.-Y."/>
            <person name="Heo J."/>
            <person name="Kwon S.-W."/>
        </authorList>
    </citation>
    <scope>NUCLEOTIDE SEQUENCE [LARGE SCALE GENOMIC DNA]</scope>
    <source>
        <strain evidence="3 4">5GH32-13</strain>
    </source>
</reference>
<dbReference type="Proteomes" id="UP000263900">
    <property type="component" value="Chromosome"/>
</dbReference>
<dbReference type="PIRSF" id="PIRSF028431">
    <property type="entry name" value="UCP028431"/>
    <property type="match status" value="1"/>
</dbReference>
<evidence type="ECO:0000313" key="4">
    <source>
        <dbReference type="Proteomes" id="UP000263900"/>
    </source>
</evidence>
<dbReference type="AlphaFoldDB" id="A0A3B7MV42"/>
<dbReference type="KEGG" id="pseg:D3H65_24125"/>
<dbReference type="InterPro" id="IPR019282">
    <property type="entry name" value="Glycoamylase-like_cons_dom"/>
</dbReference>
<organism evidence="3 4">
    <name type="scientific">Paraflavitalea soli</name>
    <dbReference type="NCBI Taxonomy" id="2315862"/>
    <lineage>
        <taxon>Bacteria</taxon>
        <taxon>Pseudomonadati</taxon>
        <taxon>Bacteroidota</taxon>
        <taxon>Chitinophagia</taxon>
        <taxon>Chitinophagales</taxon>
        <taxon>Chitinophagaceae</taxon>
        <taxon>Paraflavitalea</taxon>
    </lineage>
</organism>
<gene>
    <name evidence="3" type="ORF">D3H65_24125</name>
</gene>
<sequence length="471" mass="52919">MKNLIALITLPIVLLVGCASADNKPADDKSTTDTLAADNGGAALSDSALFRLVQQQTFQYFWDGAEPTSGMGRERFHADNIYPDNDKNIVTSGGSGFGVMAILVGIERGFITREEGRARLEKIVGFLEKADRFHGAWSHWINGETGKVKPFGQKDNGGDLVESSFLLQGLLCVRQYFAKGNEAEKQLAARADKLWKEVDFNWYRNGKNVLYWHWSPSYGWEMNFAVHGYNECLIMYVLAASSPTHGVPAEVYHEGWAENGKIVANPPLKTGTDSITFKYQLHLRHQGNPPNGGPLFWAHYSYLGLDPRGLKDKYADYWEETKNQALINYEWCVANPKKYKGYGPDNWGLTASYSVDGYAAHAPDNKNDLGVISPTAALSSFPYTPDQSMAAMKHWYTTMKDKLWGPYGFYDAFSETANWYLPRYLAIDQGPIVVMMENHRTGLLWQLFMSCPEVKTGLKKLGFESPYLKEK</sequence>
<feature type="signal peptide" evidence="1">
    <location>
        <begin position="1"/>
        <end position="21"/>
    </location>
</feature>
<feature type="chain" id="PRO_5017714703" evidence="1">
    <location>
        <begin position="22"/>
        <end position="471"/>
    </location>
</feature>
<evidence type="ECO:0000259" key="2">
    <source>
        <dbReference type="Pfam" id="PF10091"/>
    </source>
</evidence>
<feature type="domain" description="Glycoamylase-like" evidence="2">
    <location>
        <begin position="223"/>
        <end position="452"/>
    </location>
</feature>
<evidence type="ECO:0000256" key="1">
    <source>
        <dbReference type="SAM" id="SignalP"/>
    </source>
</evidence>